<dbReference type="GO" id="GO:0005829">
    <property type="term" value="C:cytosol"/>
    <property type="evidence" value="ECO:0007669"/>
    <property type="project" value="TreeGrafter"/>
</dbReference>
<feature type="binding site" evidence="14">
    <location>
        <begin position="30"/>
        <end position="37"/>
    </location>
    <ligand>
        <name>ATP</name>
        <dbReference type="ChEBI" id="CHEBI:30616"/>
    </ligand>
</feature>
<evidence type="ECO:0000259" key="16">
    <source>
        <dbReference type="PROSITE" id="PS51217"/>
    </source>
</evidence>
<reference evidence="17 18" key="1">
    <citation type="journal article" date="2005" name="Int. J. Syst. Evol. Microbiol.">
        <title>Bacillus cibi sp. nov., isolated from jeotgal, a traditional Korean fermented seafood.</title>
        <authorList>
            <person name="Yoon J.H."/>
            <person name="Lee C.H."/>
            <person name="Oh T.K."/>
        </authorList>
    </citation>
    <scope>NUCLEOTIDE SEQUENCE [LARGE SCALE GENOMIC DNA]</scope>
    <source>
        <strain evidence="17 18">DSM 16189</strain>
    </source>
</reference>
<dbReference type="Pfam" id="PF00580">
    <property type="entry name" value="UvrD-helicase"/>
    <property type="match status" value="1"/>
</dbReference>
<evidence type="ECO:0000256" key="8">
    <source>
        <dbReference type="ARBA" id="ARBA00023125"/>
    </source>
</evidence>
<dbReference type="InterPro" id="IPR000212">
    <property type="entry name" value="DNA_helicase_UvrD/REP"/>
</dbReference>
<dbReference type="FunFam" id="3.40.50.300:FF:001236">
    <property type="entry name" value="ATP-dependent helicase/nuclease subunit A"/>
    <property type="match status" value="1"/>
</dbReference>
<evidence type="ECO:0000256" key="1">
    <source>
        <dbReference type="ARBA" id="ARBA00022722"/>
    </source>
</evidence>
<dbReference type="PROSITE" id="PS51217">
    <property type="entry name" value="UVRD_HELICASE_CTER"/>
    <property type="match status" value="1"/>
</dbReference>
<dbReference type="HAMAP" id="MF_01451">
    <property type="entry name" value="AddA"/>
    <property type="match status" value="1"/>
</dbReference>
<dbReference type="GO" id="GO:0000724">
    <property type="term" value="P:double-strand break repair via homologous recombination"/>
    <property type="evidence" value="ECO:0007669"/>
    <property type="project" value="UniProtKB-UniRule"/>
</dbReference>
<keyword evidence="3 13" id="KW-0227">DNA damage</keyword>
<evidence type="ECO:0000256" key="5">
    <source>
        <dbReference type="ARBA" id="ARBA00022806"/>
    </source>
</evidence>
<dbReference type="InterPro" id="IPR014016">
    <property type="entry name" value="UvrD-like_ATP-bd"/>
</dbReference>
<dbReference type="PANTHER" id="PTHR11070">
    <property type="entry name" value="UVRD / RECB / PCRA DNA HELICASE FAMILY MEMBER"/>
    <property type="match status" value="1"/>
</dbReference>
<gene>
    <name evidence="13" type="primary">addA</name>
    <name evidence="17" type="ORF">GS18_0221625</name>
</gene>
<dbReference type="InterPro" id="IPR014152">
    <property type="entry name" value="AddA"/>
</dbReference>
<accession>A0A084GJB0</accession>
<keyword evidence="1 13" id="KW-0540">Nuclease</keyword>
<dbReference type="GO" id="GO:0043138">
    <property type="term" value="F:3'-5' DNA helicase activity"/>
    <property type="evidence" value="ECO:0007669"/>
    <property type="project" value="UniProtKB-UniRule"/>
</dbReference>
<evidence type="ECO:0000256" key="11">
    <source>
        <dbReference type="ARBA" id="ARBA00034617"/>
    </source>
</evidence>
<keyword evidence="6 13" id="KW-0269">Exonuclease</keyword>
<evidence type="ECO:0000256" key="13">
    <source>
        <dbReference type="HAMAP-Rule" id="MF_01451"/>
    </source>
</evidence>
<feature type="domain" description="UvrD-like helicase ATP-binding" evidence="15">
    <location>
        <begin position="9"/>
        <end position="479"/>
    </location>
</feature>
<keyword evidence="8 13" id="KW-0238">DNA-binding</keyword>
<evidence type="ECO:0000256" key="2">
    <source>
        <dbReference type="ARBA" id="ARBA00022741"/>
    </source>
</evidence>
<evidence type="ECO:0000256" key="7">
    <source>
        <dbReference type="ARBA" id="ARBA00022840"/>
    </source>
</evidence>
<protein>
    <recommendedName>
        <fullName evidence="13">ATP-dependent helicase/nuclease subunit A</fullName>
        <ecNumber evidence="13">3.1.-.-</ecNumber>
        <ecNumber evidence="13">5.6.2.4</ecNumber>
    </recommendedName>
    <alternativeName>
        <fullName evidence="13">ATP-dependent helicase/nuclease AddA</fullName>
    </alternativeName>
    <alternativeName>
        <fullName evidence="13">DNA 3'-5' helicase AddA</fullName>
    </alternativeName>
</protein>
<evidence type="ECO:0000256" key="6">
    <source>
        <dbReference type="ARBA" id="ARBA00022839"/>
    </source>
</evidence>
<evidence type="ECO:0000313" key="18">
    <source>
        <dbReference type="Proteomes" id="UP000028549"/>
    </source>
</evidence>
<dbReference type="Pfam" id="PF13361">
    <property type="entry name" value="UvrD_C"/>
    <property type="match status" value="1"/>
</dbReference>
<evidence type="ECO:0000256" key="12">
    <source>
        <dbReference type="ARBA" id="ARBA00048988"/>
    </source>
</evidence>
<comment type="catalytic activity">
    <reaction evidence="12 13">
        <text>ATP + H2O = ADP + phosphate + H(+)</text>
        <dbReference type="Rhea" id="RHEA:13065"/>
        <dbReference type="ChEBI" id="CHEBI:15377"/>
        <dbReference type="ChEBI" id="CHEBI:15378"/>
        <dbReference type="ChEBI" id="CHEBI:30616"/>
        <dbReference type="ChEBI" id="CHEBI:43474"/>
        <dbReference type="ChEBI" id="CHEBI:456216"/>
        <dbReference type="EC" id="5.6.2.4"/>
    </reaction>
</comment>
<dbReference type="GO" id="GO:0016887">
    <property type="term" value="F:ATP hydrolysis activity"/>
    <property type="evidence" value="ECO:0007669"/>
    <property type="project" value="RHEA"/>
</dbReference>
<dbReference type="InterPro" id="IPR014017">
    <property type="entry name" value="DNA_helicase_UvrD-like_C"/>
</dbReference>
<dbReference type="GO" id="GO:0008408">
    <property type="term" value="F:3'-5' exonuclease activity"/>
    <property type="evidence" value="ECO:0007669"/>
    <property type="project" value="UniProtKB-UniRule"/>
</dbReference>
<dbReference type="CDD" id="cd17932">
    <property type="entry name" value="DEXQc_UvrD"/>
    <property type="match status" value="1"/>
</dbReference>
<dbReference type="Pfam" id="PF12705">
    <property type="entry name" value="PDDEXK_1"/>
    <property type="match status" value="1"/>
</dbReference>
<keyword evidence="10 13" id="KW-0413">Isomerase</keyword>
<dbReference type="NCBIfam" id="TIGR02785">
    <property type="entry name" value="addA_Gpos"/>
    <property type="match status" value="1"/>
</dbReference>
<dbReference type="SUPFAM" id="SSF52540">
    <property type="entry name" value="P-loop containing nucleoside triphosphate hydrolases"/>
    <property type="match status" value="1"/>
</dbReference>
<dbReference type="RefSeq" id="WP_029283771.1">
    <property type="nucleotide sequence ID" value="NZ_JNVC02000024.1"/>
</dbReference>
<dbReference type="CDD" id="cd18807">
    <property type="entry name" value="SF1_C_UvrD"/>
    <property type="match status" value="1"/>
</dbReference>
<dbReference type="Gene3D" id="3.40.50.300">
    <property type="entry name" value="P-loop containing nucleotide triphosphate hydrolases"/>
    <property type="match status" value="4"/>
</dbReference>
<evidence type="ECO:0000256" key="9">
    <source>
        <dbReference type="ARBA" id="ARBA00023204"/>
    </source>
</evidence>
<dbReference type="GO" id="GO:0033202">
    <property type="term" value="C:DNA helicase complex"/>
    <property type="evidence" value="ECO:0007669"/>
    <property type="project" value="TreeGrafter"/>
</dbReference>
<evidence type="ECO:0000256" key="10">
    <source>
        <dbReference type="ARBA" id="ARBA00023235"/>
    </source>
</evidence>
<dbReference type="FunFam" id="3.40.50.300:FF:001187">
    <property type="entry name" value="ATP-dependent helicase/nuclease subunit A"/>
    <property type="match status" value="1"/>
</dbReference>
<dbReference type="InterPro" id="IPR011604">
    <property type="entry name" value="PDDEXK-like_dom_sf"/>
</dbReference>
<dbReference type="GO" id="GO:0005524">
    <property type="term" value="F:ATP binding"/>
    <property type="evidence" value="ECO:0007669"/>
    <property type="project" value="UniProtKB-UniRule"/>
</dbReference>
<keyword evidence="9 13" id="KW-0234">DNA repair</keyword>
<keyword evidence="5 13" id="KW-0347">Helicase</keyword>
<dbReference type="EC" id="5.6.2.4" evidence="13"/>
<keyword evidence="4 13" id="KW-0378">Hydrolase</keyword>
<evidence type="ECO:0000313" key="17">
    <source>
        <dbReference type="EMBL" id="KEZ47422.1"/>
    </source>
</evidence>
<dbReference type="Proteomes" id="UP000028549">
    <property type="component" value="Unassembled WGS sequence"/>
</dbReference>
<comment type="subunit">
    <text evidence="13">Heterodimer of AddA and AddB/RexB.</text>
</comment>
<comment type="caution">
    <text evidence="17">The sequence shown here is derived from an EMBL/GenBank/DDBJ whole genome shotgun (WGS) entry which is preliminary data.</text>
</comment>
<dbReference type="InterPro" id="IPR027417">
    <property type="entry name" value="P-loop_NTPase"/>
</dbReference>
<dbReference type="InterPro" id="IPR038726">
    <property type="entry name" value="PDDEXK_AddAB-type"/>
</dbReference>
<dbReference type="AlphaFoldDB" id="A0A084GJB0"/>
<dbReference type="PANTHER" id="PTHR11070:SF48">
    <property type="entry name" value="ATP-DEPENDENT HELICASE_NUCLEASE SUBUNIT A"/>
    <property type="match status" value="1"/>
</dbReference>
<sequence>MMLQKPADSQWTDDQWKAIVSSGQDILVAAAAGSGKTAVLVERIIRKIISKENPVDVDRLLVATFTNASAAEMRNRIGEALDKALKENPSSLHLRRQLSLLNRAAISTLHSFCLNVVRKYYYLIDLDPGFRIADQTEGQLLIDEVLDDLFEEQYSIPDNERFFDLVDRYTTDRSDTDLQTLIRTLYDFSRSHPSPASWLEGLSDMYGGEEPLENLPFFPYLAEDISMQLTSSLEKLKRALALTEKPGGPAPRAENLTDDIRQVQGLLEVRGSWHDLAEKIKLISFSRAKACRGAEYSKELLEQATSLRNSAKKQVEQLQEELFARSYESHMNDLKELKPVIETLIGLVHQFGIRFDEMKKQKGIVDFSDLEHYCLQILGVPDEHGRLQPSEAALDYRQQFAEVLVDEYQDTNLVQETILKLVSKSGPGNLFMVGDVKQSIYRFRLAEPFLFLSKYKTFSKDGHAQDGLRIDLSKNFRSRAEVIDGTNFLFKQVMGEKVGEVAYDEAAELKLGASYPESETMSAELLLVDRGKEESDDASEEDVFAAEDLETVQLEARVMAKKIREMVQTKYQIYDRKLGGTRNIAYKDIVVLLRSMPWAPQIMEEFKQEGIPVYANLSGGYFEAAEVAVMMSLLKVIDNPYQDVPLASVLRSPVAGLGTNELAVIRTYSKKGTYFEALKVFLSEAHGSDAALRDQLQGFYDQLQEWRERARMGSVSELIWQLYRDTKFFNYVGGMPGGKQRQANLRALYDRARQYEATSFRGLFRFLRFIERMQERGDDLGAARALGEQEDVVRLMTIHSSKGLEFPVVFTAGLARQFNMMDMNKKYLLDKELGFATKLIKPSLRISYPTLALSAMKKKMKIELLSEELRVLYVALTRAKEKLFLIGTVKDAAKSLSDWQTALGQEEWLLPDFERAQAKSYLDWIGPSLVRHKDAEMLREQAEGVPHLLSHPSRFEITMVKETDLYDIRAEEKKYDEDMLTALKKLEPIAEQSAYRDQIEKQLSWIYPHQFASVFRSKQSVSEVKRQQETRDEFSDFRILENQQDSYMFDRPKFMQKKTLTAAEKGTAMHAVMQQLNVREPVTEENTAWKVNELVEKEILTRAQADSINIAAIVHFFETDIGMRLQKADRIEREVPFSYALPAEELYEAASGEQVLIQGVIDCLFEDEEGVVLLDYKTDAIHGKFPGGFEQAKPVLASRYSVQLDLYGKAIEKITKKPLSSKVLYFFDGGHVLEM</sequence>
<dbReference type="EC" id="3.1.-.-" evidence="13"/>
<dbReference type="PROSITE" id="PS51198">
    <property type="entry name" value="UVRD_HELICASE_ATP_BIND"/>
    <property type="match status" value="1"/>
</dbReference>
<comment type="function">
    <text evidence="13">The heterodimer acts as both an ATP-dependent DNA helicase and an ATP-dependent, dual-direction single-stranded exonuclease. Recognizes the chi site generating a DNA molecule suitable for the initiation of homologous recombination. The AddA nuclease domain is required for chi fragment generation; this subunit has the helicase and 3' -&gt; 5' nuclease activities.</text>
</comment>
<comment type="similarity">
    <text evidence="13">Belongs to the helicase family. AddA subfamily.</text>
</comment>
<dbReference type="Gene3D" id="3.90.320.10">
    <property type="match status" value="1"/>
</dbReference>
<keyword evidence="7 13" id="KW-0067">ATP-binding</keyword>
<dbReference type="OrthoDB" id="9810135at2"/>
<comment type="catalytic activity">
    <reaction evidence="11 13">
        <text>Couples ATP hydrolysis with the unwinding of duplex DNA by translocating in the 3'-5' direction.</text>
        <dbReference type="EC" id="5.6.2.4"/>
    </reaction>
</comment>
<evidence type="ECO:0000256" key="3">
    <source>
        <dbReference type="ARBA" id="ARBA00022763"/>
    </source>
</evidence>
<feature type="domain" description="UvrD-like helicase C-terminal" evidence="16">
    <location>
        <begin position="512"/>
        <end position="803"/>
    </location>
</feature>
<comment type="cofactor">
    <cofactor evidence="13">
        <name>Mg(2+)</name>
        <dbReference type="ChEBI" id="CHEBI:18420"/>
    </cofactor>
</comment>
<organism evidence="17 18">
    <name type="scientific">Metabacillus indicus</name>
    <name type="common">Bacillus indicus</name>
    <dbReference type="NCBI Taxonomy" id="246786"/>
    <lineage>
        <taxon>Bacteria</taxon>
        <taxon>Bacillati</taxon>
        <taxon>Bacillota</taxon>
        <taxon>Bacilli</taxon>
        <taxon>Bacillales</taxon>
        <taxon>Bacillaceae</taxon>
        <taxon>Metabacillus</taxon>
    </lineage>
</organism>
<dbReference type="STRING" id="246786.GS18_0221625"/>
<proteinExistence type="inferred from homology"/>
<dbReference type="SUPFAM" id="SSF52980">
    <property type="entry name" value="Restriction endonuclease-like"/>
    <property type="match status" value="1"/>
</dbReference>
<evidence type="ECO:0000256" key="14">
    <source>
        <dbReference type="PROSITE-ProRule" id="PRU00560"/>
    </source>
</evidence>
<keyword evidence="18" id="KW-1185">Reference proteome</keyword>
<keyword evidence="2 13" id="KW-0547">Nucleotide-binding</keyword>
<evidence type="ECO:0000259" key="15">
    <source>
        <dbReference type="PROSITE" id="PS51198"/>
    </source>
</evidence>
<dbReference type="InterPro" id="IPR011335">
    <property type="entry name" value="Restrct_endonuc-II-like"/>
</dbReference>
<dbReference type="GO" id="GO:0003690">
    <property type="term" value="F:double-stranded DNA binding"/>
    <property type="evidence" value="ECO:0007669"/>
    <property type="project" value="UniProtKB-UniRule"/>
</dbReference>
<dbReference type="EMBL" id="JNVC02000024">
    <property type="protein sequence ID" value="KEZ47422.1"/>
    <property type="molecule type" value="Genomic_DNA"/>
</dbReference>
<name>A0A084GJB0_METID</name>
<evidence type="ECO:0000256" key="4">
    <source>
        <dbReference type="ARBA" id="ARBA00022801"/>
    </source>
</evidence>